<evidence type="ECO:0000256" key="4">
    <source>
        <dbReference type="ARBA" id="ARBA00022519"/>
    </source>
</evidence>
<dbReference type="SMART" id="SM00382">
    <property type="entry name" value="AAA"/>
    <property type="match status" value="1"/>
</dbReference>
<evidence type="ECO:0000259" key="13">
    <source>
        <dbReference type="PROSITE" id="PS50893"/>
    </source>
</evidence>
<keyword evidence="4" id="KW-0997">Cell inner membrane</keyword>
<dbReference type="Pfam" id="PF02687">
    <property type="entry name" value="FtsX"/>
    <property type="match status" value="1"/>
</dbReference>
<dbReference type="SUPFAM" id="SSF52540">
    <property type="entry name" value="P-loop containing nucleoside triphosphate hydrolases"/>
    <property type="match status" value="1"/>
</dbReference>
<comment type="similarity">
    <text evidence="11">Belongs to the ABC transporter superfamily. Macrolide exporter (TC 3.A.1.122) family.</text>
</comment>
<keyword evidence="2" id="KW-0813">Transport</keyword>
<dbReference type="GO" id="GO:0005886">
    <property type="term" value="C:plasma membrane"/>
    <property type="evidence" value="ECO:0007669"/>
    <property type="project" value="UniProtKB-SubCell"/>
</dbReference>
<evidence type="ECO:0000256" key="9">
    <source>
        <dbReference type="ARBA" id="ARBA00023136"/>
    </source>
</evidence>
<accession>A0AAX3EKS5</accession>
<keyword evidence="7 14" id="KW-0067">ATP-binding</keyword>
<dbReference type="InterPro" id="IPR003838">
    <property type="entry name" value="ABC3_permease_C"/>
</dbReference>
<gene>
    <name evidence="14" type="ORF">NL394_05090</name>
</gene>
<organism evidence="14 15">
    <name type="scientific">Paenarthrobacter ureafaciens</name>
    <dbReference type="NCBI Taxonomy" id="37931"/>
    <lineage>
        <taxon>Bacteria</taxon>
        <taxon>Bacillati</taxon>
        <taxon>Actinomycetota</taxon>
        <taxon>Actinomycetes</taxon>
        <taxon>Micrococcales</taxon>
        <taxon>Micrococcaceae</taxon>
        <taxon>Paenarthrobacter</taxon>
    </lineage>
</organism>
<keyword evidence="15" id="KW-1185">Reference proteome</keyword>
<comment type="subcellular location">
    <subcellularLocation>
        <location evidence="1">Cell inner membrane</location>
        <topology evidence="1">Multi-pass membrane protein</topology>
    </subcellularLocation>
</comment>
<dbReference type="CDD" id="cd03255">
    <property type="entry name" value="ABC_MJ0796_LolCDE_FtsE"/>
    <property type="match status" value="1"/>
</dbReference>
<dbReference type="Pfam" id="PF00005">
    <property type="entry name" value="ABC_tran"/>
    <property type="match status" value="1"/>
</dbReference>
<feature type="transmembrane region" description="Helical" evidence="12">
    <location>
        <begin position="510"/>
        <end position="535"/>
    </location>
</feature>
<feature type="transmembrane region" description="Helical" evidence="12">
    <location>
        <begin position="566"/>
        <end position="589"/>
    </location>
</feature>
<dbReference type="GO" id="GO:0022857">
    <property type="term" value="F:transmembrane transporter activity"/>
    <property type="evidence" value="ECO:0007669"/>
    <property type="project" value="TreeGrafter"/>
</dbReference>
<dbReference type="PANTHER" id="PTHR24220">
    <property type="entry name" value="IMPORT ATP-BINDING PROTEIN"/>
    <property type="match status" value="1"/>
</dbReference>
<dbReference type="PROSITE" id="PS50893">
    <property type="entry name" value="ABC_TRANSPORTER_2"/>
    <property type="match status" value="1"/>
</dbReference>
<dbReference type="Pfam" id="PF12704">
    <property type="entry name" value="MacB_PCD"/>
    <property type="match status" value="1"/>
</dbReference>
<dbReference type="RefSeq" id="WP_170828581.1">
    <property type="nucleotide sequence ID" value="NZ_CP101185.1"/>
</dbReference>
<dbReference type="AlphaFoldDB" id="A0AAX3EKS5"/>
<dbReference type="InterPro" id="IPR015854">
    <property type="entry name" value="ABC_transpr_LolD-like"/>
</dbReference>
<keyword evidence="8 12" id="KW-1133">Transmembrane helix</keyword>
<dbReference type="Proteomes" id="UP001163293">
    <property type="component" value="Chromosome"/>
</dbReference>
<keyword evidence="3" id="KW-1003">Cell membrane</keyword>
<dbReference type="InterPro" id="IPR017911">
    <property type="entry name" value="MacB-like_ATP-bd"/>
</dbReference>
<dbReference type="InterPro" id="IPR003593">
    <property type="entry name" value="AAA+_ATPase"/>
</dbReference>
<dbReference type="EMBL" id="CP101185">
    <property type="protein sequence ID" value="UYV98598.1"/>
    <property type="molecule type" value="Genomic_DNA"/>
</dbReference>
<protein>
    <submittedName>
        <fullName evidence="14">ABC transporter ATP-binding protein/permease</fullName>
    </submittedName>
</protein>
<dbReference type="InterPro" id="IPR017871">
    <property type="entry name" value="ABC_transporter-like_CS"/>
</dbReference>
<name>A0AAX3EKS5_PAEUR</name>
<dbReference type="GO" id="GO:0016887">
    <property type="term" value="F:ATP hydrolysis activity"/>
    <property type="evidence" value="ECO:0007669"/>
    <property type="project" value="InterPro"/>
</dbReference>
<comment type="similarity">
    <text evidence="10">Belongs to the ABC-4 integral membrane protein family.</text>
</comment>
<evidence type="ECO:0000256" key="5">
    <source>
        <dbReference type="ARBA" id="ARBA00022692"/>
    </source>
</evidence>
<dbReference type="Gene3D" id="3.40.50.300">
    <property type="entry name" value="P-loop containing nucleotide triphosphate hydrolases"/>
    <property type="match status" value="1"/>
</dbReference>
<proteinExistence type="inferred from homology"/>
<dbReference type="PANTHER" id="PTHR24220:SF685">
    <property type="entry name" value="ABC TRANSPORTER RELATED"/>
    <property type="match status" value="1"/>
</dbReference>
<evidence type="ECO:0000256" key="10">
    <source>
        <dbReference type="ARBA" id="ARBA00038076"/>
    </source>
</evidence>
<evidence type="ECO:0000256" key="11">
    <source>
        <dbReference type="ARBA" id="ARBA00038388"/>
    </source>
</evidence>
<evidence type="ECO:0000256" key="8">
    <source>
        <dbReference type="ARBA" id="ARBA00022989"/>
    </source>
</evidence>
<dbReference type="PROSITE" id="PS00211">
    <property type="entry name" value="ABC_TRANSPORTER_1"/>
    <property type="match status" value="1"/>
</dbReference>
<evidence type="ECO:0000313" key="14">
    <source>
        <dbReference type="EMBL" id="UYV98598.1"/>
    </source>
</evidence>
<evidence type="ECO:0000256" key="2">
    <source>
        <dbReference type="ARBA" id="ARBA00022448"/>
    </source>
</evidence>
<reference evidence="14" key="1">
    <citation type="submission" date="2022-07" db="EMBL/GenBank/DDBJ databases">
        <authorList>
            <person name="Wu T."/>
        </authorList>
    </citation>
    <scope>NUCLEOTIDE SEQUENCE</scope>
    <source>
        <strain evidence="14">SD-1</strain>
    </source>
</reference>
<keyword evidence="6" id="KW-0547">Nucleotide-binding</keyword>
<feature type="transmembrane region" description="Helical" evidence="12">
    <location>
        <begin position="596"/>
        <end position="619"/>
    </location>
</feature>
<evidence type="ECO:0000256" key="1">
    <source>
        <dbReference type="ARBA" id="ARBA00004429"/>
    </source>
</evidence>
<keyword evidence="5 12" id="KW-0812">Transmembrane</keyword>
<sequence length="635" mass="66399">MLGVDLQICEGDFLAIIGPSGSGKSTLLNVLALLDRPTDGTYHVNGHDVAGLGERQRDALRSEMFGFVFQASHVMTEESSARNVALGLRIQRRARRERELRIRPALERVGLLHRQDALGRNLSGGERQRLALASALATNPKVLFADEPTGNLDVANTERVIEELRSLNAKGMTIVVITHDPAVAAAARSQVKIVDGALEGSVVHAHEAPASSSTDTGAAKACAVETTASPASGRKPARWQGVVDDVYDALTALTSRTGRTMLLILAFMLGSGGLVLSVGLSQTASSQVSERLAQAALDELQVSMSASGAQAYDASGIGFTEQRKRIEGLDGVVDVGLRYDLASKDLKPSRFQPGLALQEPTFAGSLLAVDSHYLALNDAVVEPSSALSLLDGAFGKPVALLGREAATRWGVSAAGPDEKIWVDGQPVPVVGVIESPGRNQLLSDSIVLGIGDFDHPVLSKSVFIVRTVPGFPAPLRDAVPLALNAAHPEYFTVSTVADLRSLRRGITTDLSAFIGLLAWVLLALACLSSATSMYLTVQTRRPEIALRRAIGAGRASIGRMFVLEGLLVGTGGGLAGGAAGMMALLAFCLQQGWTPVLALEAVTVGVIAGAVTGVLASVYPAISASRADPAQAIRG</sequence>
<evidence type="ECO:0000313" key="15">
    <source>
        <dbReference type="Proteomes" id="UP001163293"/>
    </source>
</evidence>
<feature type="domain" description="ABC transporter" evidence="13">
    <location>
        <begin position="2"/>
        <end position="221"/>
    </location>
</feature>
<evidence type="ECO:0000256" key="6">
    <source>
        <dbReference type="ARBA" id="ARBA00022741"/>
    </source>
</evidence>
<evidence type="ECO:0000256" key="3">
    <source>
        <dbReference type="ARBA" id="ARBA00022475"/>
    </source>
</evidence>
<evidence type="ECO:0000256" key="12">
    <source>
        <dbReference type="SAM" id="Phobius"/>
    </source>
</evidence>
<dbReference type="InterPro" id="IPR003439">
    <property type="entry name" value="ABC_transporter-like_ATP-bd"/>
</dbReference>
<keyword evidence="9 12" id="KW-0472">Membrane</keyword>
<evidence type="ECO:0000256" key="7">
    <source>
        <dbReference type="ARBA" id="ARBA00022840"/>
    </source>
</evidence>
<dbReference type="InterPro" id="IPR025857">
    <property type="entry name" value="MacB_PCD"/>
</dbReference>
<dbReference type="GO" id="GO:0005524">
    <property type="term" value="F:ATP binding"/>
    <property type="evidence" value="ECO:0007669"/>
    <property type="project" value="UniProtKB-KW"/>
</dbReference>
<dbReference type="InterPro" id="IPR027417">
    <property type="entry name" value="P-loop_NTPase"/>
</dbReference>